<keyword evidence="2" id="KW-1185">Reference proteome</keyword>
<dbReference type="EMBL" id="KJ081346">
    <property type="protein sequence ID" value="AHJ87188.1"/>
    <property type="molecule type" value="Genomic_DNA"/>
</dbReference>
<proteinExistence type="predicted"/>
<dbReference type="RefSeq" id="YP_009149711.1">
    <property type="nucleotide sequence ID" value="NC_027355.1"/>
</dbReference>
<dbReference type="OrthoDB" id="25734at10239"/>
<sequence>MDYTNNFSELARYIELKLMEGYEFIDIYEKLEEEGDWAPDSIHDAHYVAKKNLE</sequence>
<dbReference type="KEGG" id="vg:24723414"/>
<name>A0A0E3D9T6_9CAUD</name>
<protein>
    <submittedName>
        <fullName evidence="1">Uncharacterized protein</fullName>
    </submittedName>
</protein>
<accession>A0A0E3D9T6</accession>
<reference evidence="1 2" key="2">
    <citation type="journal article" date="2015" name="Arch. Virol.">
        <title>Complete genome sequence analysis and identification of putative metallo-beta-lactamase and SpoIIIE homologs in Bacillus cereus group phage BCP8-2, a new member of the proposed Bastille-like group.</title>
        <authorList>
            <person name="Asare P.T."/>
            <person name="Bandara N."/>
            <person name="Jeong T.Y."/>
            <person name="Ryu S."/>
            <person name="Klumpp J."/>
            <person name="Kim K.P."/>
        </authorList>
    </citation>
    <scope>NUCLEOTIDE SEQUENCE [LARGE SCALE GENOMIC DNA]</scope>
    <source>
        <strain evidence="1">BCP8-2</strain>
    </source>
</reference>
<gene>
    <name evidence="1" type="ORF">BCP8-2_150</name>
</gene>
<dbReference type="GeneID" id="24723414"/>
<evidence type="ECO:0000313" key="2">
    <source>
        <dbReference type="Proteomes" id="UP000033014"/>
    </source>
</evidence>
<evidence type="ECO:0000313" key="1">
    <source>
        <dbReference type="EMBL" id="AHJ87188.1"/>
    </source>
</evidence>
<organism evidence="1 2">
    <name type="scientific">Bacillus phage BCP8-2</name>
    <dbReference type="NCBI Taxonomy" id="1129192"/>
    <lineage>
        <taxon>Viruses</taxon>
        <taxon>Duplodnaviria</taxon>
        <taxon>Heunggongvirae</taxon>
        <taxon>Uroviricota</taxon>
        <taxon>Caudoviricetes</taxon>
        <taxon>Herelleviridae</taxon>
        <taxon>Bastillevirinae</taxon>
        <taxon>Caeruleovirus</taxon>
        <taxon>Caeruleovirus BCP82</taxon>
    </lineage>
</organism>
<reference evidence="2" key="1">
    <citation type="submission" date="2014-01" db="EMBL/GenBank/DDBJ databases">
        <title>Genomic and Proteomic Analysis of Broad Host Range Virulent Bacillus Group Phage BCP8-2 Leading To the Creation of New Genus within Myoviruses.</title>
        <authorList>
            <person name="Bandara N."/>
            <person name="Asare P.T."/>
            <person name="Kim K.P."/>
        </authorList>
    </citation>
    <scope>NUCLEOTIDE SEQUENCE [LARGE SCALE GENOMIC DNA]</scope>
</reference>
<dbReference type="Proteomes" id="UP000033014">
    <property type="component" value="Segment"/>
</dbReference>